<evidence type="ECO:0000256" key="1">
    <source>
        <dbReference type="SAM" id="MobiDB-lite"/>
    </source>
</evidence>
<dbReference type="AlphaFoldDB" id="A0A7C4QUV6"/>
<protein>
    <submittedName>
        <fullName evidence="4">Uncharacterized protein</fullName>
    </submittedName>
</protein>
<accession>A0A7C4QUV6</accession>
<evidence type="ECO:0000256" key="2">
    <source>
        <dbReference type="SAM" id="Phobius"/>
    </source>
</evidence>
<comment type="caution">
    <text evidence="4">The sequence shown here is derived from an EMBL/GenBank/DDBJ whole genome shotgun (WGS) entry which is preliminary data.</text>
</comment>
<keyword evidence="3" id="KW-0732">Signal</keyword>
<keyword evidence="2" id="KW-0812">Transmembrane</keyword>
<feature type="region of interest" description="Disordered" evidence="1">
    <location>
        <begin position="13"/>
        <end position="32"/>
    </location>
</feature>
<evidence type="ECO:0000256" key="3">
    <source>
        <dbReference type="SAM" id="SignalP"/>
    </source>
</evidence>
<feature type="chain" id="PRO_5027773425" evidence="3">
    <location>
        <begin position="19"/>
        <end position="103"/>
    </location>
</feature>
<reference evidence="4" key="1">
    <citation type="journal article" date="2020" name="mSystems">
        <title>Genome- and Community-Level Interaction Insights into Carbon Utilization and Element Cycling Functions of Hydrothermarchaeota in Hydrothermal Sediment.</title>
        <authorList>
            <person name="Zhou Z."/>
            <person name="Liu Y."/>
            <person name="Xu W."/>
            <person name="Pan J."/>
            <person name="Luo Z.H."/>
            <person name="Li M."/>
        </authorList>
    </citation>
    <scope>NUCLEOTIDE SEQUENCE [LARGE SCALE GENOMIC DNA]</scope>
    <source>
        <strain evidence="4">SpSt-508</strain>
    </source>
</reference>
<sequence>MSLGGILTQMSVAPTSSAAAPSSTPAPPRRSWGARWGGLCVRLAVYWLLYTLSIGPMFWYWYEASYLDGPKWVVVLYLPLLYVCEQFEPFGRLVNWYIRWWIL</sequence>
<feature type="signal peptide" evidence="3">
    <location>
        <begin position="1"/>
        <end position="18"/>
    </location>
</feature>
<evidence type="ECO:0000313" key="4">
    <source>
        <dbReference type="EMBL" id="HGT39010.1"/>
    </source>
</evidence>
<dbReference type="EMBL" id="DSVQ01000012">
    <property type="protein sequence ID" value="HGT39010.1"/>
    <property type="molecule type" value="Genomic_DNA"/>
</dbReference>
<organism evidence="4">
    <name type="scientific">Schlesneria paludicola</name>
    <dbReference type="NCBI Taxonomy" id="360056"/>
    <lineage>
        <taxon>Bacteria</taxon>
        <taxon>Pseudomonadati</taxon>
        <taxon>Planctomycetota</taxon>
        <taxon>Planctomycetia</taxon>
        <taxon>Planctomycetales</taxon>
        <taxon>Planctomycetaceae</taxon>
        <taxon>Schlesneria</taxon>
    </lineage>
</organism>
<feature type="transmembrane region" description="Helical" evidence="2">
    <location>
        <begin position="43"/>
        <end position="62"/>
    </location>
</feature>
<gene>
    <name evidence="4" type="ORF">ENS64_07065</name>
</gene>
<keyword evidence="2" id="KW-0472">Membrane</keyword>
<feature type="compositionally biased region" description="Low complexity" evidence="1">
    <location>
        <begin position="13"/>
        <end position="23"/>
    </location>
</feature>
<name>A0A7C4QUV6_9PLAN</name>
<keyword evidence="2" id="KW-1133">Transmembrane helix</keyword>
<proteinExistence type="predicted"/>